<dbReference type="OrthoDB" id="3204032at2"/>
<evidence type="ECO:0008006" key="3">
    <source>
        <dbReference type="Google" id="ProtNLM"/>
    </source>
</evidence>
<proteinExistence type="predicted"/>
<reference evidence="1 2" key="1">
    <citation type="submission" date="2018-11" db="EMBL/GenBank/DDBJ databases">
        <authorList>
            <person name="Da X."/>
        </authorList>
    </citation>
    <scope>NUCLEOTIDE SEQUENCE [LARGE SCALE GENOMIC DNA]</scope>
    <source>
        <strain evidence="1 2">S14-144</strain>
    </source>
</reference>
<evidence type="ECO:0000313" key="1">
    <source>
        <dbReference type="EMBL" id="AZI57777.1"/>
    </source>
</evidence>
<reference evidence="1 2" key="2">
    <citation type="submission" date="2018-12" db="EMBL/GenBank/DDBJ databases">
        <title>Nakamurella antarcticus sp. nov., isolated from Antarctica South Shetland Islands soil.</title>
        <authorList>
            <person name="Peng F."/>
        </authorList>
    </citation>
    <scope>NUCLEOTIDE SEQUENCE [LARGE SCALE GENOMIC DNA]</scope>
    <source>
        <strain evidence="1 2">S14-144</strain>
    </source>
</reference>
<sequence length="117" mass="12679">MNTRRLGWDPSVEPFGGVGFEPIARRLGLARNARRAALIADVPPRVERKRAGSRLDEFEPRIRLLLKEFPTMPASVIAERVGWGHSASVIAERVEWGAFGVVVAGSAGVAAAAVFRC</sequence>
<accession>A0A3G8ZLX3</accession>
<dbReference type="EMBL" id="CP034170">
    <property type="protein sequence ID" value="AZI57777.1"/>
    <property type="molecule type" value="Genomic_DNA"/>
</dbReference>
<dbReference type="RefSeq" id="WP_124798502.1">
    <property type="nucleotide sequence ID" value="NZ_CP034170.1"/>
</dbReference>
<name>A0A3G8ZLX3_9ACTN</name>
<organism evidence="1 2">
    <name type="scientific">Nakamurella antarctica</name>
    <dbReference type="NCBI Taxonomy" id="1902245"/>
    <lineage>
        <taxon>Bacteria</taxon>
        <taxon>Bacillati</taxon>
        <taxon>Actinomycetota</taxon>
        <taxon>Actinomycetes</taxon>
        <taxon>Nakamurellales</taxon>
        <taxon>Nakamurellaceae</taxon>
        <taxon>Nakamurella</taxon>
    </lineage>
</organism>
<gene>
    <name evidence="1" type="ORF">EH165_06070</name>
</gene>
<dbReference type="AlphaFoldDB" id="A0A3G8ZLX3"/>
<keyword evidence="2" id="KW-1185">Reference proteome</keyword>
<evidence type="ECO:0000313" key="2">
    <source>
        <dbReference type="Proteomes" id="UP000268084"/>
    </source>
</evidence>
<dbReference type="Proteomes" id="UP000268084">
    <property type="component" value="Chromosome"/>
</dbReference>
<dbReference type="KEGG" id="nak:EH165_06070"/>
<protein>
    <recommendedName>
        <fullName evidence="3">Transposase</fullName>
    </recommendedName>
</protein>